<dbReference type="AlphaFoldDB" id="A0A2K3PG92"/>
<accession>A0A2K3PG92</accession>
<protein>
    <submittedName>
        <fullName evidence="2">Uncharacterized protein</fullName>
    </submittedName>
</protein>
<reference evidence="2 3" key="2">
    <citation type="journal article" date="2017" name="Front. Plant Sci.">
        <title>Gene Classification and Mining of Molecular Markers Useful in Red Clover (Trifolium pratense) Breeding.</title>
        <authorList>
            <person name="Istvanek J."/>
            <person name="Dluhosova J."/>
            <person name="Dluhos P."/>
            <person name="Patkova L."/>
            <person name="Nedelnik J."/>
            <person name="Repkova J."/>
        </authorList>
    </citation>
    <scope>NUCLEOTIDE SEQUENCE [LARGE SCALE GENOMIC DNA]</scope>
    <source>
        <strain evidence="3">cv. Tatra</strain>
        <tissue evidence="2">Young leaves</tissue>
    </source>
</reference>
<dbReference type="EMBL" id="ASHM01006756">
    <property type="protein sequence ID" value="PNY14320.1"/>
    <property type="molecule type" value="Genomic_DNA"/>
</dbReference>
<evidence type="ECO:0000313" key="2">
    <source>
        <dbReference type="EMBL" id="PNY14320.1"/>
    </source>
</evidence>
<dbReference type="AntiFam" id="ANF00038">
    <property type="entry name" value="Overlaps SRP RNA, same strand"/>
</dbReference>
<feature type="compositionally biased region" description="Low complexity" evidence="1">
    <location>
        <begin position="20"/>
        <end position="31"/>
    </location>
</feature>
<dbReference type="Proteomes" id="UP000236291">
    <property type="component" value="Unassembled WGS sequence"/>
</dbReference>
<feature type="region of interest" description="Disordered" evidence="1">
    <location>
        <begin position="15"/>
        <end position="36"/>
    </location>
</feature>
<organism evidence="2 3">
    <name type="scientific">Trifolium pratense</name>
    <name type="common">Red clover</name>
    <dbReference type="NCBI Taxonomy" id="57577"/>
    <lineage>
        <taxon>Eukaryota</taxon>
        <taxon>Viridiplantae</taxon>
        <taxon>Streptophyta</taxon>
        <taxon>Embryophyta</taxon>
        <taxon>Tracheophyta</taxon>
        <taxon>Spermatophyta</taxon>
        <taxon>Magnoliopsida</taxon>
        <taxon>eudicotyledons</taxon>
        <taxon>Gunneridae</taxon>
        <taxon>Pentapetalae</taxon>
        <taxon>rosids</taxon>
        <taxon>fabids</taxon>
        <taxon>Fabales</taxon>
        <taxon>Fabaceae</taxon>
        <taxon>Papilionoideae</taxon>
        <taxon>50 kb inversion clade</taxon>
        <taxon>NPAAA clade</taxon>
        <taxon>Hologalegina</taxon>
        <taxon>IRL clade</taxon>
        <taxon>Trifolieae</taxon>
        <taxon>Trifolium</taxon>
    </lineage>
</organism>
<sequence length="118" mass="12760">MRALREAGFTEQRTPLALDSGGITSRSTSSSHWPGKPSHLNHHFFVSTPACNPSGGIKGDGTWLRICQVGLEAATCWPAHSKLRVDQWILGEGLRFIGPRQEGTASGWLHRAANTSPS</sequence>
<reference evidence="2 3" key="1">
    <citation type="journal article" date="2014" name="Am. J. Bot.">
        <title>Genome assembly and annotation for red clover (Trifolium pratense; Fabaceae).</title>
        <authorList>
            <person name="Istvanek J."/>
            <person name="Jaros M."/>
            <person name="Krenek A."/>
            <person name="Repkova J."/>
        </authorList>
    </citation>
    <scope>NUCLEOTIDE SEQUENCE [LARGE SCALE GENOMIC DNA]</scope>
    <source>
        <strain evidence="3">cv. Tatra</strain>
        <tissue evidence="2">Young leaves</tissue>
    </source>
</reference>
<evidence type="ECO:0000313" key="3">
    <source>
        <dbReference type="Proteomes" id="UP000236291"/>
    </source>
</evidence>
<evidence type="ECO:0000256" key="1">
    <source>
        <dbReference type="SAM" id="MobiDB-lite"/>
    </source>
</evidence>
<name>A0A2K3PG92_TRIPR</name>
<gene>
    <name evidence="2" type="ORF">L195_g010999</name>
</gene>
<comment type="caution">
    <text evidence="2">The sequence shown here is derived from an EMBL/GenBank/DDBJ whole genome shotgun (WGS) entry which is preliminary data.</text>
</comment>
<proteinExistence type="predicted"/>